<dbReference type="CDD" id="cd06170">
    <property type="entry name" value="LuxR_C_like"/>
    <property type="match status" value="1"/>
</dbReference>
<dbReference type="PANTHER" id="PTHR44688">
    <property type="entry name" value="DNA-BINDING TRANSCRIPTIONAL ACTIVATOR DEVR_DOSR"/>
    <property type="match status" value="1"/>
</dbReference>
<evidence type="ECO:0000256" key="2">
    <source>
        <dbReference type="ARBA" id="ARBA00023125"/>
    </source>
</evidence>
<feature type="domain" description="HTH luxR-type" evidence="4">
    <location>
        <begin position="171"/>
        <end position="236"/>
    </location>
</feature>
<dbReference type="SMART" id="SM00421">
    <property type="entry name" value="HTH_LUXR"/>
    <property type="match status" value="1"/>
</dbReference>
<comment type="caution">
    <text evidence="5">The sequence shown here is derived from an EMBL/GenBank/DDBJ whole genome shotgun (WGS) entry which is preliminary data.</text>
</comment>
<dbReference type="Gene3D" id="3.30.450.40">
    <property type="match status" value="1"/>
</dbReference>
<dbReference type="SUPFAM" id="SSF46894">
    <property type="entry name" value="C-terminal effector domain of the bipartite response regulators"/>
    <property type="match status" value="1"/>
</dbReference>
<evidence type="ECO:0000313" key="6">
    <source>
        <dbReference type="Proteomes" id="UP000441797"/>
    </source>
</evidence>
<keyword evidence="6" id="KW-1185">Reference proteome</keyword>
<evidence type="ECO:0000313" key="5">
    <source>
        <dbReference type="EMBL" id="MUL36580.1"/>
    </source>
</evidence>
<name>A0A6N8FTY1_9CHRO</name>
<organism evidence="5 6">
    <name type="scientific">Gloeocapsopsis dulcis AAB1 = 1H9</name>
    <dbReference type="NCBI Taxonomy" id="1433147"/>
    <lineage>
        <taxon>Bacteria</taxon>
        <taxon>Bacillati</taxon>
        <taxon>Cyanobacteriota</taxon>
        <taxon>Cyanophyceae</taxon>
        <taxon>Oscillatoriophycideae</taxon>
        <taxon>Chroococcales</taxon>
        <taxon>Chroococcaceae</taxon>
        <taxon>Gloeocapsopsis</taxon>
        <taxon>Gloeocapsopsis dulcis</taxon>
    </lineage>
</organism>
<dbReference type="SMART" id="SM00065">
    <property type="entry name" value="GAF"/>
    <property type="match status" value="1"/>
</dbReference>
<dbReference type="OrthoDB" id="423894at2"/>
<dbReference type="Pfam" id="PF00196">
    <property type="entry name" value="GerE"/>
    <property type="match status" value="1"/>
</dbReference>
<evidence type="ECO:0000259" key="4">
    <source>
        <dbReference type="PROSITE" id="PS50043"/>
    </source>
</evidence>
<dbReference type="GO" id="GO:0003677">
    <property type="term" value="F:DNA binding"/>
    <property type="evidence" value="ECO:0007669"/>
    <property type="project" value="UniProtKB-KW"/>
</dbReference>
<dbReference type="PRINTS" id="PR00038">
    <property type="entry name" value="HTHLUXR"/>
</dbReference>
<keyword evidence="2" id="KW-0238">DNA-binding</keyword>
<dbReference type="InterPro" id="IPR000792">
    <property type="entry name" value="Tscrpt_reg_LuxR_C"/>
</dbReference>
<dbReference type="Pfam" id="PF01590">
    <property type="entry name" value="GAF"/>
    <property type="match status" value="1"/>
</dbReference>
<dbReference type="InterPro" id="IPR003018">
    <property type="entry name" value="GAF"/>
</dbReference>
<dbReference type="PROSITE" id="PS00622">
    <property type="entry name" value="HTH_LUXR_1"/>
    <property type="match status" value="1"/>
</dbReference>
<dbReference type="InterPro" id="IPR036388">
    <property type="entry name" value="WH-like_DNA-bd_sf"/>
</dbReference>
<evidence type="ECO:0000256" key="1">
    <source>
        <dbReference type="ARBA" id="ARBA00023015"/>
    </source>
</evidence>
<dbReference type="PANTHER" id="PTHR44688:SF16">
    <property type="entry name" value="DNA-BINDING TRANSCRIPTIONAL ACTIVATOR DEVR_DOSR"/>
    <property type="match status" value="1"/>
</dbReference>
<evidence type="ECO:0000256" key="3">
    <source>
        <dbReference type="ARBA" id="ARBA00023163"/>
    </source>
</evidence>
<protein>
    <submittedName>
        <fullName evidence="5">Transcriptional regulator</fullName>
    </submittedName>
</protein>
<dbReference type="RefSeq" id="WP_105218234.1">
    <property type="nucleotide sequence ID" value="NZ_CAWNSU010000076.1"/>
</dbReference>
<dbReference type="InterPro" id="IPR016032">
    <property type="entry name" value="Sig_transdc_resp-reg_C-effctor"/>
</dbReference>
<dbReference type="SUPFAM" id="SSF55781">
    <property type="entry name" value="GAF domain-like"/>
    <property type="match status" value="1"/>
</dbReference>
<dbReference type="InterPro" id="IPR029016">
    <property type="entry name" value="GAF-like_dom_sf"/>
</dbReference>
<dbReference type="Proteomes" id="UP000441797">
    <property type="component" value="Unassembled WGS sequence"/>
</dbReference>
<sequence>MDYSLHRLFQAIATAPTEQTLRFRFMDSISEYFGVQRWGIYLLDTEDSLASVDVKGVPDAFIERYQQVGKSVDLVLWYVMRYHAPAHEELVLPKGTWKQSQLYKRCCAAYDHEHIMTGPIIGQGQLIGTVNFARTSNTPAFSQLDLASLGAVCTHFSARLAELRHQLSVVPNPLFKRLTPREVQIANLVAKGLTNAEIGAELWITQNSVKQALKRMFRKLEVSARTEMVARLRDMLPP</sequence>
<accession>A0A6N8FTY1</accession>
<dbReference type="PROSITE" id="PS50043">
    <property type="entry name" value="HTH_LUXR_2"/>
    <property type="match status" value="1"/>
</dbReference>
<keyword evidence="3" id="KW-0804">Transcription</keyword>
<proteinExistence type="predicted"/>
<keyword evidence="1" id="KW-0805">Transcription regulation</keyword>
<gene>
    <name evidence="5" type="ORF">BWI75_09515</name>
</gene>
<dbReference type="EMBL" id="NAPY01000012">
    <property type="protein sequence ID" value="MUL36580.1"/>
    <property type="molecule type" value="Genomic_DNA"/>
</dbReference>
<dbReference type="Gene3D" id="1.10.10.10">
    <property type="entry name" value="Winged helix-like DNA-binding domain superfamily/Winged helix DNA-binding domain"/>
    <property type="match status" value="1"/>
</dbReference>
<dbReference type="AlphaFoldDB" id="A0A6N8FTY1"/>
<dbReference type="GO" id="GO:0006355">
    <property type="term" value="P:regulation of DNA-templated transcription"/>
    <property type="evidence" value="ECO:0007669"/>
    <property type="project" value="InterPro"/>
</dbReference>
<reference evidence="5 6" key="1">
    <citation type="journal article" date="2019" name="Front. Microbiol.">
        <title>Genomic Features for Desiccation Tolerance and Sugar Biosynthesis in the Extremophile Gloeocapsopsis sp. UTEX B3054.</title>
        <authorList>
            <person name="Urrejola C."/>
            <person name="Alcorta J."/>
            <person name="Salas L."/>
            <person name="Vasquez M."/>
            <person name="Polz M.F."/>
            <person name="Vicuna R."/>
            <person name="Diez B."/>
        </authorList>
    </citation>
    <scope>NUCLEOTIDE SEQUENCE [LARGE SCALE GENOMIC DNA]</scope>
    <source>
        <strain evidence="5 6">1H9</strain>
    </source>
</reference>